<evidence type="ECO:0000256" key="1">
    <source>
        <dbReference type="SAM" id="MobiDB-lite"/>
    </source>
</evidence>
<dbReference type="EMBL" id="HF935415">
    <property type="protein sequence ID" value="CCX30024.1"/>
    <property type="molecule type" value="Genomic_DNA"/>
</dbReference>
<feature type="compositionally biased region" description="Polar residues" evidence="1">
    <location>
        <begin position="420"/>
        <end position="435"/>
    </location>
</feature>
<feature type="region of interest" description="Disordered" evidence="1">
    <location>
        <begin position="177"/>
        <end position="207"/>
    </location>
</feature>
<organism evidence="2 3">
    <name type="scientific">Pyronema omphalodes (strain CBS 100304)</name>
    <name type="common">Pyronema confluens</name>
    <dbReference type="NCBI Taxonomy" id="1076935"/>
    <lineage>
        <taxon>Eukaryota</taxon>
        <taxon>Fungi</taxon>
        <taxon>Dikarya</taxon>
        <taxon>Ascomycota</taxon>
        <taxon>Pezizomycotina</taxon>
        <taxon>Pezizomycetes</taxon>
        <taxon>Pezizales</taxon>
        <taxon>Pyronemataceae</taxon>
        <taxon>Pyronema</taxon>
    </lineage>
</organism>
<evidence type="ECO:0000313" key="3">
    <source>
        <dbReference type="Proteomes" id="UP000018144"/>
    </source>
</evidence>
<dbReference type="AlphaFoldDB" id="U4LD30"/>
<feature type="region of interest" description="Disordered" evidence="1">
    <location>
        <begin position="391"/>
        <end position="440"/>
    </location>
</feature>
<reference evidence="2 3" key="1">
    <citation type="journal article" date="2013" name="PLoS Genet.">
        <title>The genome and development-dependent transcriptomes of Pyronema confluens: a window into fungal evolution.</title>
        <authorList>
            <person name="Traeger S."/>
            <person name="Altegoer F."/>
            <person name="Freitag M."/>
            <person name="Gabaldon T."/>
            <person name="Kempken F."/>
            <person name="Kumar A."/>
            <person name="Marcet-Houben M."/>
            <person name="Poggeler S."/>
            <person name="Stajich J.E."/>
            <person name="Nowrousian M."/>
        </authorList>
    </citation>
    <scope>NUCLEOTIDE SEQUENCE [LARGE SCALE GENOMIC DNA]</scope>
    <source>
        <strain evidence="3">CBS 100304</strain>
        <tissue evidence="2">Vegetative mycelium</tissue>
    </source>
</reference>
<feature type="compositionally biased region" description="Low complexity" evidence="1">
    <location>
        <begin position="178"/>
        <end position="204"/>
    </location>
</feature>
<protein>
    <submittedName>
        <fullName evidence="2">Uncharacterized protein</fullName>
    </submittedName>
</protein>
<evidence type="ECO:0000313" key="2">
    <source>
        <dbReference type="EMBL" id="CCX30024.1"/>
    </source>
</evidence>
<keyword evidence="3" id="KW-1185">Reference proteome</keyword>
<sequence length="481" mass="51648">MEIDPCATPIRTSDGADVFDGELVLSLVRSIPDLRGSEDGDASKHDILLAADEAAETAGRGVVGAGQFDMTTNSTLTRTLMPSILSSSRLLAATTGLSEQHVATRFTAEEATSTTQNVIQNTTTRNNTTTTTTTTTTPTTTTITANTTATLESAGPIPVLLQQTKLYHQELRTILSAPPRTNTVTTTSSRTNMERSTSPTSPSSARRHAELLAQSLATLSINSSNPPTSSNLEVPTLNLPSNSSFPTSPYLSSAFSDYGSSNCSSTAYTPDSETDSFDFNDATYTQHLGLTDANSPPPPPPDNYNLFAAAIQMNSLSYSFVLPTFPPQRLVERRPRFGSPEQQQTSNDPFAASFALADATDPMANTLAARRRNTDTPDDKPRVFPVLKRINTDNANSGRVPDSPGTAGTLRAPPTPPNQTHPMGQEKTMNSEMSPPTTPDDMAHIPRSLQEYYYEELEPPQAKWDCALPSSATIDVVTGFF</sequence>
<dbReference type="STRING" id="1076935.U4LD30"/>
<proteinExistence type="predicted"/>
<dbReference type="Proteomes" id="UP000018144">
    <property type="component" value="Unassembled WGS sequence"/>
</dbReference>
<name>U4LD30_PYROM</name>
<gene>
    <name evidence="2" type="ORF">PCON_08016</name>
</gene>
<dbReference type="OrthoDB" id="5430848at2759"/>
<accession>U4LD30</accession>